<feature type="domain" description="MotA/TolQ/ExbB proton channel" evidence="8">
    <location>
        <begin position="68"/>
        <end position="157"/>
    </location>
</feature>
<keyword evidence="3 7" id="KW-0812">Transmembrane</keyword>
<gene>
    <name evidence="9" type="ORF">NP596_10965</name>
</gene>
<evidence type="ECO:0000256" key="6">
    <source>
        <dbReference type="RuleBase" id="RU004057"/>
    </source>
</evidence>
<evidence type="ECO:0000256" key="7">
    <source>
        <dbReference type="SAM" id="Phobius"/>
    </source>
</evidence>
<dbReference type="InterPro" id="IPR050790">
    <property type="entry name" value="ExbB/TolQ_transport"/>
</dbReference>
<dbReference type="PANTHER" id="PTHR30625">
    <property type="entry name" value="PROTEIN TOLQ"/>
    <property type="match status" value="1"/>
</dbReference>
<comment type="subcellular location">
    <subcellularLocation>
        <location evidence="1">Cell membrane</location>
        <topology evidence="1">Multi-pass membrane protein</topology>
    </subcellularLocation>
    <subcellularLocation>
        <location evidence="6">Membrane</location>
        <topology evidence="6">Multi-pass membrane protein</topology>
    </subcellularLocation>
</comment>
<evidence type="ECO:0000256" key="3">
    <source>
        <dbReference type="ARBA" id="ARBA00022692"/>
    </source>
</evidence>
<sequence>MELTHTLEHILYMISSSLYLPVLLIVTLLAAYSIYTCGRLAQEWLERRKAGSRTVRQFNLDLAVALAKQQQTHTPLDVELELLLQTHEHRQLIKLDQVRFVIKLGPALGLMGTLIPMGISLAALAQGNIPSMAGSMVTAFTATVTGLGCGVITYLVALVREQWLRADFAAMRHQAELAASRVLDAQDLTIAEDGHALSETL</sequence>
<evidence type="ECO:0000259" key="8">
    <source>
        <dbReference type="Pfam" id="PF01618"/>
    </source>
</evidence>
<keyword evidence="10" id="KW-1185">Reference proteome</keyword>
<evidence type="ECO:0000256" key="5">
    <source>
        <dbReference type="ARBA" id="ARBA00023136"/>
    </source>
</evidence>
<comment type="similarity">
    <text evidence="6">Belongs to the exbB/tolQ family.</text>
</comment>
<keyword evidence="4 7" id="KW-1133">Transmembrane helix</keyword>
<organism evidence="9 10">
    <name type="scientific">Methylomonas rivi</name>
    <dbReference type="NCBI Taxonomy" id="2952226"/>
    <lineage>
        <taxon>Bacteria</taxon>
        <taxon>Pseudomonadati</taxon>
        <taxon>Pseudomonadota</taxon>
        <taxon>Gammaproteobacteria</taxon>
        <taxon>Methylococcales</taxon>
        <taxon>Methylococcaceae</taxon>
        <taxon>Methylomonas</taxon>
    </lineage>
</organism>
<dbReference type="Pfam" id="PF01618">
    <property type="entry name" value="MotA_ExbB"/>
    <property type="match status" value="1"/>
</dbReference>
<evidence type="ECO:0000313" key="10">
    <source>
        <dbReference type="Proteomes" id="UP001524586"/>
    </source>
</evidence>
<feature type="transmembrane region" description="Helical" evidence="7">
    <location>
        <begin position="137"/>
        <end position="159"/>
    </location>
</feature>
<evidence type="ECO:0000256" key="4">
    <source>
        <dbReference type="ARBA" id="ARBA00022989"/>
    </source>
</evidence>
<dbReference type="InterPro" id="IPR002898">
    <property type="entry name" value="MotA_ExbB_proton_chnl"/>
</dbReference>
<keyword evidence="5 7" id="KW-0472">Membrane</keyword>
<dbReference type="RefSeq" id="WP_256615394.1">
    <property type="nucleotide sequence ID" value="NZ_JANIBK010000050.1"/>
</dbReference>
<feature type="transmembrane region" description="Helical" evidence="7">
    <location>
        <begin position="18"/>
        <end position="38"/>
    </location>
</feature>
<accession>A0ABT1U544</accession>
<keyword evidence="2" id="KW-1003">Cell membrane</keyword>
<name>A0ABT1U544_9GAMM</name>
<dbReference type="Proteomes" id="UP001524586">
    <property type="component" value="Unassembled WGS sequence"/>
</dbReference>
<comment type="caution">
    <text evidence="9">The sequence shown here is derived from an EMBL/GenBank/DDBJ whole genome shotgun (WGS) entry which is preliminary data.</text>
</comment>
<keyword evidence="6" id="KW-0813">Transport</keyword>
<dbReference type="PANTHER" id="PTHR30625:SF3">
    <property type="entry name" value="TOL-PAL SYSTEM PROTEIN TOLQ"/>
    <property type="match status" value="1"/>
</dbReference>
<feature type="transmembrane region" description="Helical" evidence="7">
    <location>
        <begin position="100"/>
        <end position="125"/>
    </location>
</feature>
<evidence type="ECO:0000313" key="9">
    <source>
        <dbReference type="EMBL" id="MCQ8128977.1"/>
    </source>
</evidence>
<reference evidence="9 10" key="1">
    <citation type="submission" date="2022-07" db="EMBL/GenBank/DDBJ databases">
        <title>Methylomonas rivi sp. nov., Methylomonas rosea sp. nov., Methylomonas aureus sp. nov. and Methylomonas subterranea sp. nov., four novel methanotrophs isolated from a freshwater creek and the deep terrestrial subsurface.</title>
        <authorList>
            <person name="Abin C."/>
            <person name="Sankaranarayanan K."/>
            <person name="Garner C."/>
            <person name="Sindelar R."/>
            <person name="Kotary K."/>
            <person name="Garner R."/>
            <person name="Barclay S."/>
            <person name="Lawson P."/>
            <person name="Krumholz L."/>
        </authorList>
    </citation>
    <scope>NUCLEOTIDE SEQUENCE [LARGE SCALE GENOMIC DNA]</scope>
    <source>
        <strain evidence="9 10">WSC-6</strain>
    </source>
</reference>
<evidence type="ECO:0000256" key="2">
    <source>
        <dbReference type="ARBA" id="ARBA00022475"/>
    </source>
</evidence>
<protein>
    <submittedName>
        <fullName evidence="9">MotA/TolQ/ExbB proton channel family protein</fullName>
    </submittedName>
</protein>
<dbReference type="EMBL" id="JANIBK010000050">
    <property type="protein sequence ID" value="MCQ8128977.1"/>
    <property type="molecule type" value="Genomic_DNA"/>
</dbReference>
<keyword evidence="6" id="KW-0653">Protein transport</keyword>
<evidence type="ECO:0000256" key="1">
    <source>
        <dbReference type="ARBA" id="ARBA00004651"/>
    </source>
</evidence>
<proteinExistence type="inferred from homology"/>